<accession>A0A0B0IQM9</accession>
<dbReference type="OrthoDB" id="1707618at2"/>
<proteinExistence type="predicted"/>
<dbReference type="Gene3D" id="2.30.30.240">
    <property type="entry name" value="PRC-barrel domain"/>
    <property type="match status" value="1"/>
</dbReference>
<dbReference type="InterPro" id="IPR011033">
    <property type="entry name" value="PRC_barrel-like_sf"/>
</dbReference>
<sequence>MRTFSTVEGLPVLSLSTGKECGHVLDLLYENGVVTGFLVDPKGWFTKQLFLPVENISNIGNDGVMVKDYQALQLLSKKEKQAFHLKHGKNRLHGTALLTAEGEKLGLLEDVYFLEEVGTIVGYEVTEGLVADLVEGRRVVKSDSKLTIAGGRAILNE</sequence>
<protein>
    <recommendedName>
        <fullName evidence="1">PRC-barrel domain-containing protein</fullName>
    </recommendedName>
</protein>
<dbReference type="AlphaFoldDB" id="A0A0B0IQM9"/>
<dbReference type="Proteomes" id="UP000030832">
    <property type="component" value="Unassembled WGS sequence"/>
</dbReference>
<name>A0A0B0IQM9_9BACI</name>
<dbReference type="InterPro" id="IPR027275">
    <property type="entry name" value="PRC-brl_dom"/>
</dbReference>
<keyword evidence="3" id="KW-1185">Reference proteome</keyword>
<evidence type="ECO:0000313" key="3">
    <source>
        <dbReference type="Proteomes" id="UP000030832"/>
    </source>
</evidence>
<dbReference type="RefSeq" id="WP_034625193.1">
    <property type="nucleotide sequence ID" value="NZ_JRJU01000001.1"/>
</dbReference>
<dbReference type="EMBL" id="JRJU01000001">
    <property type="protein sequence ID" value="KHF41976.1"/>
    <property type="molecule type" value="Genomic_DNA"/>
</dbReference>
<dbReference type="eggNOG" id="COG3881">
    <property type="taxonomic scope" value="Bacteria"/>
</dbReference>
<dbReference type="SUPFAM" id="SSF50346">
    <property type="entry name" value="PRC-barrel domain"/>
    <property type="match status" value="1"/>
</dbReference>
<evidence type="ECO:0000259" key="1">
    <source>
        <dbReference type="Pfam" id="PF05239"/>
    </source>
</evidence>
<reference evidence="2 3" key="1">
    <citation type="submission" date="2014-09" db="EMBL/GenBank/DDBJ databases">
        <title>Genome sequencing and annotation of Bacillus Okhensis strain Kh10-101T.</title>
        <authorList>
            <person name="Prakash J.S."/>
        </authorList>
    </citation>
    <scope>NUCLEOTIDE SEQUENCE [LARGE SCALE GENOMIC DNA]</scope>
    <source>
        <strain evidence="3">Kh10-101T</strain>
    </source>
</reference>
<evidence type="ECO:0000313" key="2">
    <source>
        <dbReference type="EMBL" id="KHF41976.1"/>
    </source>
</evidence>
<gene>
    <name evidence="2" type="ORF">LQ50_01415</name>
</gene>
<organism evidence="2 3">
    <name type="scientific">Halalkalibacter okhensis</name>
    <dbReference type="NCBI Taxonomy" id="333138"/>
    <lineage>
        <taxon>Bacteria</taxon>
        <taxon>Bacillati</taxon>
        <taxon>Bacillota</taxon>
        <taxon>Bacilli</taxon>
        <taxon>Bacillales</taxon>
        <taxon>Bacillaceae</taxon>
        <taxon>Halalkalibacter</taxon>
    </lineage>
</organism>
<dbReference type="Pfam" id="PF05239">
    <property type="entry name" value="PRC"/>
    <property type="match status" value="1"/>
</dbReference>
<comment type="caution">
    <text evidence="2">The sequence shown here is derived from an EMBL/GenBank/DDBJ whole genome shotgun (WGS) entry which is preliminary data.</text>
</comment>
<feature type="domain" description="PRC-barrel" evidence="1">
    <location>
        <begin position="4"/>
        <end position="70"/>
    </location>
</feature>
<dbReference type="STRING" id="333138.LQ50_01415"/>